<dbReference type="Proteomes" id="UP000245999">
    <property type="component" value="Chromosome"/>
</dbReference>
<keyword evidence="2" id="KW-0732">Signal</keyword>
<dbReference type="KEGG" id="hnv:DDQ68_01550"/>
<dbReference type="EMBL" id="CP029145">
    <property type="protein sequence ID" value="AWM31588.1"/>
    <property type="molecule type" value="Genomic_DNA"/>
</dbReference>
<evidence type="ECO:0000259" key="3">
    <source>
        <dbReference type="Pfam" id="PF19335"/>
    </source>
</evidence>
<sequence length="80" mass="8358">MNKFLPYSLALASLTFTTSCSGNKSTETTTTPPTTAAATSDSTTAPASLATQYTCTMHPEVVTNHPGKCPKCGMDLVVKK</sequence>
<protein>
    <recommendedName>
        <fullName evidence="3">Heavy metal binding domain-containing protein</fullName>
    </recommendedName>
</protein>
<evidence type="ECO:0000313" key="4">
    <source>
        <dbReference type="EMBL" id="AWM31588.1"/>
    </source>
</evidence>
<dbReference type="GO" id="GO:0046872">
    <property type="term" value="F:metal ion binding"/>
    <property type="evidence" value="ECO:0007669"/>
    <property type="project" value="InterPro"/>
</dbReference>
<dbReference type="RefSeq" id="WP_109652462.1">
    <property type="nucleotide sequence ID" value="NZ_CP029145.1"/>
</dbReference>
<dbReference type="AlphaFoldDB" id="A0A2Z3GFJ7"/>
<gene>
    <name evidence="4" type="ORF">DDQ68_01550</name>
</gene>
<feature type="region of interest" description="Disordered" evidence="1">
    <location>
        <begin position="21"/>
        <end position="44"/>
    </location>
</feature>
<accession>A0A2Z3GFJ7</accession>
<dbReference type="Pfam" id="PF19335">
    <property type="entry name" value="HMBD"/>
    <property type="match status" value="1"/>
</dbReference>
<evidence type="ECO:0000256" key="1">
    <source>
        <dbReference type="SAM" id="MobiDB-lite"/>
    </source>
</evidence>
<feature type="signal peptide" evidence="2">
    <location>
        <begin position="1"/>
        <end position="21"/>
    </location>
</feature>
<dbReference type="PROSITE" id="PS51257">
    <property type="entry name" value="PROKAR_LIPOPROTEIN"/>
    <property type="match status" value="1"/>
</dbReference>
<feature type="compositionally biased region" description="Low complexity" evidence="1">
    <location>
        <begin position="25"/>
        <end position="44"/>
    </location>
</feature>
<reference evidence="5" key="1">
    <citation type="submission" date="2018-04" db="EMBL/GenBank/DDBJ databases">
        <title>Complete genome of Antarctic heterotrophic bacterium Hymenobacter nivis.</title>
        <authorList>
            <person name="Terashima M."/>
        </authorList>
    </citation>
    <scope>NUCLEOTIDE SEQUENCE [LARGE SCALE GENOMIC DNA]</scope>
    <source>
        <strain evidence="5">NBRC 111535</strain>
    </source>
</reference>
<organism evidence="4 5">
    <name type="scientific">Hymenobacter nivis</name>
    <dbReference type="NCBI Taxonomy" id="1850093"/>
    <lineage>
        <taxon>Bacteria</taxon>
        <taxon>Pseudomonadati</taxon>
        <taxon>Bacteroidota</taxon>
        <taxon>Cytophagia</taxon>
        <taxon>Cytophagales</taxon>
        <taxon>Hymenobacteraceae</taxon>
        <taxon>Hymenobacter</taxon>
    </lineage>
</organism>
<name>A0A2Z3GFJ7_9BACT</name>
<feature type="chain" id="PRO_5016296141" description="Heavy metal binding domain-containing protein" evidence="2">
    <location>
        <begin position="22"/>
        <end position="80"/>
    </location>
</feature>
<proteinExistence type="predicted"/>
<evidence type="ECO:0000256" key="2">
    <source>
        <dbReference type="SAM" id="SignalP"/>
    </source>
</evidence>
<dbReference type="InterPro" id="IPR045800">
    <property type="entry name" value="HMBD"/>
</dbReference>
<evidence type="ECO:0000313" key="5">
    <source>
        <dbReference type="Proteomes" id="UP000245999"/>
    </source>
</evidence>
<keyword evidence="5" id="KW-1185">Reference proteome</keyword>
<feature type="domain" description="Heavy metal binding" evidence="3">
    <location>
        <begin position="53"/>
        <end position="77"/>
    </location>
</feature>